<dbReference type="PANTHER" id="PTHR43193">
    <property type="match status" value="1"/>
</dbReference>
<dbReference type="InterPro" id="IPR017900">
    <property type="entry name" value="4Fe4S_Fe_S_CS"/>
</dbReference>
<evidence type="ECO:0000313" key="5">
    <source>
        <dbReference type="EMBL" id="URA11377.1"/>
    </source>
</evidence>
<keyword evidence="3" id="KW-0411">Iron-sulfur</keyword>
<evidence type="ECO:0000256" key="2">
    <source>
        <dbReference type="ARBA" id="ARBA00023004"/>
    </source>
</evidence>
<protein>
    <submittedName>
        <fullName evidence="5">4Fe-4S dicluster domain-containing protein</fullName>
    </submittedName>
</protein>
<evidence type="ECO:0000256" key="1">
    <source>
        <dbReference type="ARBA" id="ARBA00022723"/>
    </source>
</evidence>
<evidence type="ECO:0000259" key="4">
    <source>
        <dbReference type="PROSITE" id="PS51379"/>
    </source>
</evidence>
<feature type="domain" description="4Fe-4S ferredoxin-type" evidence="4">
    <location>
        <begin position="42"/>
        <end position="71"/>
    </location>
</feature>
<dbReference type="Pfam" id="PF12838">
    <property type="entry name" value="Fer4_7"/>
    <property type="match status" value="1"/>
</dbReference>
<dbReference type="InterPro" id="IPR052977">
    <property type="entry name" value="Polyferredoxin-like_ET"/>
</dbReference>
<dbReference type="PROSITE" id="PS51379">
    <property type="entry name" value="4FE4S_FER_2"/>
    <property type="match status" value="2"/>
</dbReference>
<keyword evidence="2" id="KW-0408">Iron</keyword>
<keyword evidence="1" id="KW-0479">Metal-binding</keyword>
<dbReference type="Gene3D" id="3.30.70.20">
    <property type="match status" value="1"/>
</dbReference>
<reference evidence="5" key="1">
    <citation type="submission" date="2021-04" db="EMBL/GenBank/DDBJ databases">
        <authorList>
            <person name="Postec A."/>
        </authorList>
    </citation>
    <scope>NUCLEOTIDE SEQUENCE</scope>
    <source>
        <strain evidence="5">F1F22</strain>
    </source>
</reference>
<name>A0AAX3BG90_9SPIR</name>
<evidence type="ECO:0000313" key="6">
    <source>
        <dbReference type="Proteomes" id="UP001056539"/>
    </source>
</evidence>
<dbReference type="RefSeq" id="WP_271434340.1">
    <property type="nucleotide sequence ID" value="NZ_CP073355.1"/>
</dbReference>
<proteinExistence type="predicted"/>
<accession>A0AAX3BG90</accession>
<sequence length="74" mass="8145">MAGKFRVNILKDRCKGCDLCVVECPVKILVKGTNLNIRGLLYVTVTDSSLCIGCRRCATVCPDVAIVIEQEEEQ</sequence>
<dbReference type="PROSITE" id="PS00198">
    <property type="entry name" value="4FE4S_FER_1"/>
    <property type="match status" value="1"/>
</dbReference>
<evidence type="ECO:0000256" key="3">
    <source>
        <dbReference type="ARBA" id="ARBA00023014"/>
    </source>
</evidence>
<gene>
    <name evidence="5" type="ORF">KDW03_06825</name>
</gene>
<dbReference type="GO" id="GO:0051536">
    <property type="term" value="F:iron-sulfur cluster binding"/>
    <property type="evidence" value="ECO:0007669"/>
    <property type="project" value="UniProtKB-KW"/>
</dbReference>
<feature type="domain" description="4Fe-4S ferredoxin-type" evidence="4">
    <location>
        <begin position="5"/>
        <end position="34"/>
    </location>
</feature>
<dbReference type="KEGG" id="taqu:KDW03_06825"/>
<dbReference type="Proteomes" id="UP001056539">
    <property type="component" value="Chromosome"/>
</dbReference>
<dbReference type="PANTHER" id="PTHR43193:SF2">
    <property type="entry name" value="POLYFERREDOXIN PROTEIN FWDF"/>
    <property type="match status" value="1"/>
</dbReference>
<reference evidence="5" key="2">
    <citation type="submission" date="2022-06" db="EMBL/GenBank/DDBJ databases">
        <title>Thermospira aquatica gen. nov., sp. nov.</title>
        <authorList>
            <person name="Ben Ali Gam Z."/>
            <person name="Labat M."/>
        </authorList>
    </citation>
    <scope>NUCLEOTIDE SEQUENCE</scope>
    <source>
        <strain evidence="5">F1F22</strain>
    </source>
</reference>
<keyword evidence="6" id="KW-1185">Reference proteome</keyword>
<dbReference type="EMBL" id="CP073355">
    <property type="protein sequence ID" value="URA11377.1"/>
    <property type="molecule type" value="Genomic_DNA"/>
</dbReference>
<dbReference type="SUPFAM" id="SSF54862">
    <property type="entry name" value="4Fe-4S ferredoxins"/>
    <property type="match status" value="1"/>
</dbReference>
<organism evidence="5 6">
    <name type="scientific">Thermospira aquatica</name>
    <dbReference type="NCBI Taxonomy" id="2828656"/>
    <lineage>
        <taxon>Bacteria</taxon>
        <taxon>Pseudomonadati</taxon>
        <taxon>Spirochaetota</taxon>
        <taxon>Spirochaetia</taxon>
        <taxon>Brevinematales</taxon>
        <taxon>Thermospiraceae</taxon>
        <taxon>Thermospira</taxon>
    </lineage>
</organism>
<dbReference type="GO" id="GO:0046872">
    <property type="term" value="F:metal ion binding"/>
    <property type="evidence" value="ECO:0007669"/>
    <property type="project" value="UniProtKB-KW"/>
</dbReference>
<dbReference type="AlphaFoldDB" id="A0AAX3BG90"/>
<dbReference type="InterPro" id="IPR017896">
    <property type="entry name" value="4Fe4S_Fe-S-bd"/>
</dbReference>